<dbReference type="SUPFAM" id="SSF51735">
    <property type="entry name" value="NAD(P)-binding Rossmann-fold domains"/>
    <property type="match status" value="1"/>
</dbReference>
<dbReference type="RefSeq" id="WP_015528476.1">
    <property type="nucleotide sequence ID" value="NZ_CVRS01000080.1"/>
</dbReference>
<dbReference type="NCBIfam" id="TIGR01761">
    <property type="entry name" value="thiaz-red"/>
    <property type="match status" value="1"/>
</dbReference>
<proteinExistence type="predicted"/>
<dbReference type="InterPro" id="IPR010091">
    <property type="entry name" value="Thiazolinyl_imide_reductase"/>
</dbReference>
<feature type="domain" description="Thiazolinyl imine reductase-like C-terminal" evidence="2">
    <location>
        <begin position="150"/>
        <end position="249"/>
    </location>
</feature>
<dbReference type="InterPro" id="IPR000683">
    <property type="entry name" value="Gfo/Idh/MocA-like_OxRdtase_N"/>
</dbReference>
<dbReference type="Gene3D" id="3.40.50.720">
    <property type="entry name" value="NAD(P)-binding Rossmann-like Domain"/>
    <property type="match status" value="1"/>
</dbReference>
<dbReference type="InterPro" id="IPR048655">
    <property type="entry name" value="Irp3-like_C"/>
</dbReference>
<dbReference type="PANTHER" id="PTHR43377">
    <property type="entry name" value="BILIVERDIN REDUCTASE A"/>
    <property type="match status" value="1"/>
</dbReference>
<organism evidence="3 4">
    <name type="scientific">Roseburia inulinivorans</name>
    <dbReference type="NCBI Taxonomy" id="360807"/>
    <lineage>
        <taxon>Bacteria</taxon>
        <taxon>Bacillati</taxon>
        <taxon>Bacillota</taxon>
        <taxon>Clostridia</taxon>
        <taxon>Lachnospirales</taxon>
        <taxon>Lachnospiraceae</taxon>
        <taxon>Roseburia</taxon>
    </lineage>
</organism>
<dbReference type="PANTHER" id="PTHR43377:SF1">
    <property type="entry name" value="BILIVERDIN REDUCTASE A"/>
    <property type="match status" value="1"/>
</dbReference>
<protein>
    <submittedName>
        <fullName evidence="3">Uncharacterized protein</fullName>
    </submittedName>
</protein>
<dbReference type="InterPro" id="IPR051450">
    <property type="entry name" value="Gfo/Idh/MocA_Oxidoreductases"/>
</dbReference>
<dbReference type="AlphaFoldDB" id="A0A0M6WTG2"/>
<accession>A0A0M6WTG2</accession>
<dbReference type="EMBL" id="CVRS01000080">
    <property type="protein sequence ID" value="CRL40020.1"/>
    <property type="molecule type" value="Genomic_DNA"/>
</dbReference>
<reference evidence="4" key="1">
    <citation type="submission" date="2015-05" db="EMBL/GenBank/DDBJ databases">
        <authorList>
            <consortium name="Pathogen Informatics"/>
        </authorList>
    </citation>
    <scope>NUCLEOTIDE SEQUENCE [LARGE SCALE GENOMIC DNA]</scope>
    <source>
        <strain evidence="4">L1-83</strain>
    </source>
</reference>
<evidence type="ECO:0000259" key="2">
    <source>
        <dbReference type="Pfam" id="PF21390"/>
    </source>
</evidence>
<dbReference type="Proteomes" id="UP000049828">
    <property type="component" value="Unassembled WGS sequence"/>
</dbReference>
<evidence type="ECO:0000313" key="4">
    <source>
        <dbReference type="Proteomes" id="UP000049828"/>
    </source>
</evidence>
<dbReference type="GO" id="GO:0000166">
    <property type="term" value="F:nucleotide binding"/>
    <property type="evidence" value="ECO:0007669"/>
    <property type="project" value="InterPro"/>
</dbReference>
<sequence length="358" mass="39781">MNTYEKPLKVLVCGTNFGRVYLKGLERCGDKFKIAGIFSHGSTQSKQEAEKYGVPLITDLNEVSKKDFDMACVVIRSTAVGGKGTEIAGALLEKGIHVIQEHPVHYNDIVKLLKVAKENNCVYQVNSFYPNVKNVQEFIVKSNKLLKKSRPTYIDATCSTQVLFPMISILGKALSGFHTWKLQTIDSVNSKFPFKVLSGEIRGIPAIVKIQNQLDPKDPDNNGFLLHRIVLGTTEGSLCLDNSNGLVIWNPQMYVPHAEGVLDMYGNNSYVELPVSEVADGVRNTTYAEVYKELWPEGIVCALNDFARAITDNSQKNIMAQQMLTISEIWKDLSEKIGSPQLIVTPERNGIRLADIAE</sequence>
<evidence type="ECO:0000313" key="3">
    <source>
        <dbReference type="EMBL" id="CRL40020.1"/>
    </source>
</evidence>
<dbReference type="OrthoDB" id="9760689at2"/>
<keyword evidence="4" id="KW-1185">Reference proteome</keyword>
<dbReference type="InterPro" id="IPR036291">
    <property type="entry name" value="NAD(P)-bd_dom_sf"/>
</dbReference>
<name>A0A0M6WTG2_9FIRM</name>
<gene>
    <name evidence="3" type="ORF">RIL183_04741</name>
</gene>
<feature type="domain" description="Gfo/Idh/MocA-like oxidoreductase N-terminal" evidence="1">
    <location>
        <begin position="8"/>
        <end position="126"/>
    </location>
</feature>
<dbReference type="Gene3D" id="3.30.360.10">
    <property type="entry name" value="Dihydrodipicolinate Reductase, domain 2"/>
    <property type="match status" value="1"/>
</dbReference>
<dbReference type="Pfam" id="PF21390">
    <property type="entry name" value="Irp3-like_C"/>
    <property type="match status" value="1"/>
</dbReference>
<dbReference type="Pfam" id="PF01408">
    <property type="entry name" value="GFO_IDH_MocA"/>
    <property type="match status" value="1"/>
</dbReference>
<evidence type="ECO:0000259" key="1">
    <source>
        <dbReference type="Pfam" id="PF01408"/>
    </source>
</evidence>